<evidence type="ECO:0000313" key="2">
    <source>
        <dbReference type="EnsemblPlants" id="AET3Gv20291900.1"/>
    </source>
</evidence>
<dbReference type="EnsemblPlants" id="AET3Gv20291900.2">
    <property type="protein sequence ID" value="AET3Gv20291900.2"/>
    <property type="gene ID" value="AET3Gv20291900"/>
</dbReference>
<organism evidence="2 3">
    <name type="scientific">Aegilops tauschii subsp. strangulata</name>
    <name type="common">Goatgrass</name>
    <dbReference type="NCBI Taxonomy" id="200361"/>
    <lineage>
        <taxon>Eukaryota</taxon>
        <taxon>Viridiplantae</taxon>
        <taxon>Streptophyta</taxon>
        <taxon>Embryophyta</taxon>
        <taxon>Tracheophyta</taxon>
        <taxon>Spermatophyta</taxon>
        <taxon>Magnoliopsida</taxon>
        <taxon>Liliopsida</taxon>
        <taxon>Poales</taxon>
        <taxon>Poaceae</taxon>
        <taxon>BOP clade</taxon>
        <taxon>Pooideae</taxon>
        <taxon>Triticodae</taxon>
        <taxon>Triticeae</taxon>
        <taxon>Triticinae</taxon>
        <taxon>Aegilops</taxon>
    </lineage>
</organism>
<evidence type="ECO:0000313" key="3">
    <source>
        <dbReference type="Proteomes" id="UP000015105"/>
    </source>
</evidence>
<reference evidence="2" key="5">
    <citation type="journal article" date="2021" name="G3 (Bethesda)">
        <title>Aegilops tauschii genome assembly Aet v5.0 features greater sequence contiguity and improved annotation.</title>
        <authorList>
            <person name="Wang L."/>
            <person name="Zhu T."/>
            <person name="Rodriguez J.C."/>
            <person name="Deal K.R."/>
            <person name="Dubcovsky J."/>
            <person name="McGuire P.E."/>
            <person name="Lux T."/>
            <person name="Spannagl M."/>
            <person name="Mayer K.F.X."/>
            <person name="Baldrich P."/>
            <person name="Meyers B.C."/>
            <person name="Huo N."/>
            <person name="Gu Y.Q."/>
            <person name="Zhou H."/>
            <person name="Devos K.M."/>
            <person name="Bennetzen J.L."/>
            <person name="Unver T."/>
            <person name="Budak H."/>
            <person name="Gulick P.J."/>
            <person name="Galiba G."/>
            <person name="Kalapos B."/>
            <person name="Nelson D.R."/>
            <person name="Li P."/>
            <person name="You F.M."/>
            <person name="Luo M.C."/>
            <person name="Dvorak J."/>
        </authorList>
    </citation>
    <scope>NUCLEOTIDE SEQUENCE [LARGE SCALE GENOMIC DNA]</scope>
    <source>
        <strain evidence="2">cv. AL8/78</strain>
    </source>
</reference>
<reference evidence="3" key="1">
    <citation type="journal article" date="2014" name="Science">
        <title>Ancient hybridizations among the ancestral genomes of bread wheat.</title>
        <authorList>
            <consortium name="International Wheat Genome Sequencing Consortium,"/>
            <person name="Marcussen T."/>
            <person name="Sandve S.R."/>
            <person name="Heier L."/>
            <person name="Spannagl M."/>
            <person name="Pfeifer M."/>
            <person name="Jakobsen K.S."/>
            <person name="Wulff B.B."/>
            <person name="Steuernagel B."/>
            <person name="Mayer K.F."/>
            <person name="Olsen O.A."/>
        </authorList>
    </citation>
    <scope>NUCLEOTIDE SEQUENCE [LARGE SCALE GENOMIC DNA]</scope>
    <source>
        <strain evidence="3">cv. AL8/78</strain>
    </source>
</reference>
<dbReference type="AlphaFoldDB" id="A0A453EC79"/>
<dbReference type="Proteomes" id="UP000015105">
    <property type="component" value="Chromosome 3D"/>
</dbReference>
<dbReference type="EnsemblPlants" id="AET3Gv20291900.1">
    <property type="protein sequence ID" value="AET3Gv20291900.1"/>
    <property type="gene ID" value="AET3Gv20291900"/>
</dbReference>
<feature type="region of interest" description="Disordered" evidence="1">
    <location>
        <begin position="73"/>
        <end position="96"/>
    </location>
</feature>
<proteinExistence type="predicted"/>
<keyword evidence="3" id="KW-1185">Reference proteome</keyword>
<protein>
    <submittedName>
        <fullName evidence="2">Uncharacterized protein</fullName>
    </submittedName>
</protein>
<accession>A0A453EC79</accession>
<dbReference type="Gramene" id="AET3Gv20291900.2">
    <property type="protein sequence ID" value="AET3Gv20291900.2"/>
    <property type="gene ID" value="AET3Gv20291900"/>
</dbReference>
<evidence type="ECO:0000256" key="1">
    <source>
        <dbReference type="SAM" id="MobiDB-lite"/>
    </source>
</evidence>
<sequence length="358" mass="37374">MDSRRRAELLATLSPEGLATYEVLKAQLARDLDRSFAASKARREKSVETAFADLHTKLDRTIDDLRWKVRGDDGRRSAPAAAASASSTTRSPAFPLVPRGSGATFADISTPAAVSAPSAHTATSTCAPIVAGLDSTSPRVLAVTAAPMAPAASIDLNLKRDIDHLVGGSTTPTSNPLAVIAAATATHPCSTSSTASWVAASVGAATASIPPTMCSTECPREENSETRTTPTSTVAPLASSTSAIPATCGVSIEVNSMALMDITSSSPVLTKVTTTQALSPTKCSIEGLNGETSVACLKYLVCSHHQLQQDVWLVEFKTELKKSREELLAARKEMNSVSLLIISILFQCVTGYGLLTLS</sequence>
<feature type="compositionally biased region" description="Low complexity" evidence="1">
    <location>
        <begin position="77"/>
        <end position="93"/>
    </location>
</feature>
<name>A0A453EC79_AEGTS</name>
<feature type="compositionally biased region" description="Polar residues" evidence="1">
    <location>
        <begin position="226"/>
        <end position="236"/>
    </location>
</feature>
<dbReference type="Gramene" id="AET3Gv20291900.1">
    <property type="protein sequence ID" value="AET3Gv20291900.1"/>
    <property type="gene ID" value="AET3Gv20291900"/>
</dbReference>
<reference evidence="3" key="2">
    <citation type="journal article" date="2017" name="Nat. Plants">
        <title>The Aegilops tauschii genome reveals multiple impacts of transposons.</title>
        <authorList>
            <person name="Zhao G."/>
            <person name="Zou C."/>
            <person name="Li K."/>
            <person name="Wang K."/>
            <person name="Li T."/>
            <person name="Gao L."/>
            <person name="Zhang X."/>
            <person name="Wang H."/>
            <person name="Yang Z."/>
            <person name="Liu X."/>
            <person name="Jiang W."/>
            <person name="Mao L."/>
            <person name="Kong X."/>
            <person name="Jiao Y."/>
            <person name="Jia J."/>
        </authorList>
    </citation>
    <scope>NUCLEOTIDE SEQUENCE [LARGE SCALE GENOMIC DNA]</scope>
    <source>
        <strain evidence="3">cv. AL8/78</strain>
    </source>
</reference>
<reference evidence="2" key="3">
    <citation type="journal article" date="2017" name="Nature">
        <title>Genome sequence of the progenitor of the wheat D genome Aegilops tauschii.</title>
        <authorList>
            <person name="Luo M.C."/>
            <person name="Gu Y.Q."/>
            <person name="Puiu D."/>
            <person name="Wang H."/>
            <person name="Twardziok S.O."/>
            <person name="Deal K.R."/>
            <person name="Huo N."/>
            <person name="Zhu T."/>
            <person name="Wang L."/>
            <person name="Wang Y."/>
            <person name="McGuire P.E."/>
            <person name="Liu S."/>
            <person name="Long H."/>
            <person name="Ramasamy R.K."/>
            <person name="Rodriguez J.C."/>
            <person name="Van S.L."/>
            <person name="Yuan L."/>
            <person name="Wang Z."/>
            <person name="Xia Z."/>
            <person name="Xiao L."/>
            <person name="Anderson O.D."/>
            <person name="Ouyang S."/>
            <person name="Liang Y."/>
            <person name="Zimin A.V."/>
            <person name="Pertea G."/>
            <person name="Qi P."/>
            <person name="Bennetzen J.L."/>
            <person name="Dai X."/>
            <person name="Dawson M.W."/>
            <person name="Muller H.G."/>
            <person name="Kugler K."/>
            <person name="Rivarola-Duarte L."/>
            <person name="Spannagl M."/>
            <person name="Mayer K.F.X."/>
            <person name="Lu F.H."/>
            <person name="Bevan M.W."/>
            <person name="Leroy P."/>
            <person name="Li P."/>
            <person name="You F.M."/>
            <person name="Sun Q."/>
            <person name="Liu Z."/>
            <person name="Lyons E."/>
            <person name="Wicker T."/>
            <person name="Salzberg S.L."/>
            <person name="Devos K.M."/>
            <person name="Dvorak J."/>
        </authorList>
    </citation>
    <scope>NUCLEOTIDE SEQUENCE [LARGE SCALE GENOMIC DNA]</scope>
    <source>
        <strain evidence="2">cv. AL8/78</strain>
    </source>
</reference>
<reference evidence="2" key="4">
    <citation type="submission" date="2019-03" db="UniProtKB">
        <authorList>
            <consortium name="EnsemblPlants"/>
        </authorList>
    </citation>
    <scope>IDENTIFICATION</scope>
</reference>
<feature type="region of interest" description="Disordered" evidence="1">
    <location>
        <begin position="213"/>
        <end position="236"/>
    </location>
</feature>